<reference evidence="1 2" key="1">
    <citation type="submission" date="2024-09" db="EMBL/GenBank/DDBJ databases">
        <title>Genome sequencing and assembly of Phytophthora oleae, isolate VK10A, causative agent of rot of olive drupes.</title>
        <authorList>
            <person name="Conti Taguali S."/>
            <person name="Riolo M."/>
            <person name="La Spada F."/>
            <person name="Cacciola S.O."/>
            <person name="Dionisio G."/>
        </authorList>
    </citation>
    <scope>NUCLEOTIDE SEQUENCE [LARGE SCALE GENOMIC DNA]</scope>
    <source>
        <strain evidence="1 2">VK10A</strain>
    </source>
</reference>
<dbReference type="Proteomes" id="UP001632037">
    <property type="component" value="Unassembled WGS sequence"/>
</dbReference>
<dbReference type="EMBL" id="JBIMZQ010000033">
    <property type="protein sequence ID" value="KAL3662190.1"/>
    <property type="molecule type" value="Genomic_DNA"/>
</dbReference>
<name>A0ABD3F5Q6_9STRA</name>
<protein>
    <submittedName>
        <fullName evidence="1">Uncharacterized protein</fullName>
    </submittedName>
</protein>
<dbReference type="AlphaFoldDB" id="A0ABD3F5Q6"/>
<evidence type="ECO:0000313" key="2">
    <source>
        <dbReference type="Proteomes" id="UP001632037"/>
    </source>
</evidence>
<accession>A0ABD3F5Q6</accession>
<organism evidence="1 2">
    <name type="scientific">Phytophthora oleae</name>
    <dbReference type="NCBI Taxonomy" id="2107226"/>
    <lineage>
        <taxon>Eukaryota</taxon>
        <taxon>Sar</taxon>
        <taxon>Stramenopiles</taxon>
        <taxon>Oomycota</taxon>
        <taxon>Peronosporomycetes</taxon>
        <taxon>Peronosporales</taxon>
        <taxon>Peronosporaceae</taxon>
        <taxon>Phytophthora</taxon>
    </lineage>
</organism>
<keyword evidence="2" id="KW-1185">Reference proteome</keyword>
<sequence>MAAQSNRRVRYQLWRSTDTVRWLMEKYLPVETVDNVAEIAATLGQLGILQWLNSHQRDRVGFDGTLCGLRSALENRHEHVMWLREHVELRAESRNNVLRSAVKGGTWILSGGCVVTMD</sequence>
<gene>
    <name evidence="1" type="ORF">V7S43_012989</name>
</gene>
<proteinExistence type="predicted"/>
<comment type="caution">
    <text evidence="1">The sequence shown here is derived from an EMBL/GenBank/DDBJ whole genome shotgun (WGS) entry which is preliminary data.</text>
</comment>
<evidence type="ECO:0000313" key="1">
    <source>
        <dbReference type="EMBL" id="KAL3662190.1"/>
    </source>
</evidence>